<proteinExistence type="predicted"/>
<dbReference type="Proteomes" id="UP000886400">
    <property type="component" value="Unassembled WGS sequence"/>
</dbReference>
<protein>
    <submittedName>
        <fullName evidence="2">ATP-binding protein</fullName>
    </submittedName>
</protein>
<comment type="caution">
    <text evidence="2">The sequence shown here is derived from an EMBL/GenBank/DDBJ whole genome shotgun (WGS) entry which is preliminary data.</text>
</comment>
<dbReference type="EMBL" id="DRZX01000273">
    <property type="protein sequence ID" value="HHS49333.1"/>
    <property type="molecule type" value="Genomic_DNA"/>
</dbReference>
<sequence length="88" mass="10369">VFESYDLVILDELGYIPFDTEGSQLLFEYLSLRYESKSTIITSNLIFSEWIKIFQDKALTMALLDRLTHNAIILNMNGESYRRRKIEN</sequence>
<evidence type="ECO:0000313" key="2">
    <source>
        <dbReference type="EMBL" id="HHS49333.1"/>
    </source>
</evidence>
<name>A0A7C6EBF5_DESAE</name>
<gene>
    <name evidence="2" type="ORF">ENM99_05795</name>
</gene>
<dbReference type="SUPFAM" id="SSF52540">
    <property type="entry name" value="P-loop containing nucleoside triphosphate hydrolases"/>
    <property type="match status" value="1"/>
</dbReference>
<dbReference type="GO" id="GO:0005524">
    <property type="term" value="F:ATP binding"/>
    <property type="evidence" value="ECO:0007669"/>
    <property type="project" value="UniProtKB-KW"/>
</dbReference>
<feature type="non-terminal residue" evidence="2">
    <location>
        <position position="1"/>
    </location>
</feature>
<accession>A0A7C6EBF5</accession>
<organism evidence="2">
    <name type="scientific">Desulfurella acetivorans</name>
    <dbReference type="NCBI Taxonomy" id="33002"/>
    <lineage>
        <taxon>Bacteria</taxon>
        <taxon>Pseudomonadati</taxon>
        <taxon>Campylobacterota</taxon>
        <taxon>Desulfurellia</taxon>
        <taxon>Desulfurellales</taxon>
        <taxon>Desulfurellaceae</taxon>
        <taxon>Desulfurella</taxon>
    </lineage>
</organism>
<feature type="domain" description="IstB-like ATP-binding" evidence="1">
    <location>
        <begin position="5"/>
        <end position="85"/>
    </location>
</feature>
<dbReference type="InterPro" id="IPR027417">
    <property type="entry name" value="P-loop_NTPase"/>
</dbReference>
<dbReference type="Gene3D" id="3.40.50.300">
    <property type="entry name" value="P-loop containing nucleotide triphosphate hydrolases"/>
    <property type="match status" value="1"/>
</dbReference>
<dbReference type="Pfam" id="PF01695">
    <property type="entry name" value="IstB_IS21"/>
    <property type="match status" value="1"/>
</dbReference>
<dbReference type="InterPro" id="IPR002611">
    <property type="entry name" value="IstB_ATP-bd"/>
</dbReference>
<keyword evidence="2" id="KW-0067">ATP-binding</keyword>
<keyword evidence="2" id="KW-0547">Nucleotide-binding</keyword>
<reference evidence="2" key="1">
    <citation type="journal article" date="2020" name="mSystems">
        <title>Genome- and Community-Level Interaction Insights into Carbon Utilization and Element Cycling Functions of Hydrothermarchaeota in Hydrothermal Sediment.</title>
        <authorList>
            <person name="Zhou Z."/>
            <person name="Liu Y."/>
            <person name="Xu W."/>
            <person name="Pan J."/>
            <person name="Luo Z.H."/>
            <person name="Li M."/>
        </authorList>
    </citation>
    <scope>NUCLEOTIDE SEQUENCE [LARGE SCALE GENOMIC DNA]</scope>
    <source>
        <strain evidence="2">SpSt-1135</strain>
    </source>
</reference>
<evidence type="ECO:0000259" key="1">
    <source>
        <dbReference type="Pfam" id="PF01695"/>
    </source>
</evidence>
<dbReference type="AlphaFoldDB" id="A0A7C6EBF5"/>